<dbReference type="EMBL" id="BAABAB010000025">
    <property type="protein sequence ID" value="GAA3629348.1"/>
    <property type="molecule type" value="Genomic_DNA"/>
</dbReference>
<reference evidence="3" key="1">
    <citation type="journal article" date="2019" name="Int. J. Syst. Evol. Microbiol.">
        <title>The Global Catalogue of Microorganisms (GCM) 10K type strain sequencing project: providing services to taxonomists for standard genome sequencing and annotation.</title>
        <authorList>
            <consortium name="The Broad Institute Genomics Platform"/>
            <consortium name="The Broad Institute Genome Sequencing Center for Infectious Disease"/>
            <person name="Wu L."/>
            <person name="Ma J."/>
        </authorList>
    </citation>
    <scope>NUCLEOTIDE SEQUENCE [LARGE SCALE GENOMIC DNA]</scope>
    <source>
        <strain evidence="3">JCM 16929</strain>
    </source>
</reference>
<keyword evidence="3" id="KW-1185">Reference proteome</keyword>
<organism evidence="2 3">
    <name type="scientific">Microlunatus ginsengisoli</name>
    <dbReference type="NCBI Taxonomy" id="363863"/>
    <lineage>
        <taxon>Bacteria</taxon>
        <taxon>Bacillati</taxon>
        <taxon>Actinomycetota</taxon>
        <taxon>Actinomycetes</taxon>
        <taxon>Propionibacteriales</taxon>
        <taxon>Propionibacteriaceae</taxon>
        <taxon>Microlunatus</taxon>
    </lineage>
</organism>
<proteinExistence type="predicted"/>
<name>A0ABP7ACR4_9ACTN</name>
<protein>
    <recommendedName>
        <fullName evidence="4">Serine/threonine protein kinase</fullName>
    </recommendedName>
</protein>
<evidence type="ECO:0000313" key="3">
    <source>
        <dbReference type="Proteomes" id="UP001501490"/>
    </source>
</evidence>
<dbReference type="RefSeq" id="WP_344806832.1">
    <property type="nucleotide sequence ID" value="NZ_BAABAB010000025.1"/>
</dbReference>
<sequence>MTHRSPLVTLGVVAAFFVALLVTNFVIHPGGAETTGAPAASATVAAGPAPSSAAPPSPAATPETSAAATPPGPTDDDAFPHKATYAGRTEGREFAVAIAVLGDRSAAYVCDGRSREAWLRGTVDGDEVTLTSKNGYRIKAELDDDGRLEGRLSHAGRRWEFELKQAKPPAGIYRAKGSTTTIGWIRLPDGSLVGVATDAQGSSEPAPDLPADGKVVVDGEQLVGAPVDGDAEL</sequence>
<feature type="compositionally biased region" description="Low complexity" evidence="1">
    <location>
        <begin position="36"/>
        <end position="52"/>
    </location>
</feature>
<feature type="compositionally biased region" description="Low complexity" evidence="1">
    <location>
        <begin position="60"/>
        <end position="69"/>
    </location>
</feature>
<evidence type="ECO:0000313" key="2">
    <source>
        <dbReference type="EMBL" id="GAA3629348.1"/>
    </source>
</evidence>
<comment type="caution">
    <text evidence="2">The sequence shown here is derived from an EMBL/GenBank/DDBJ whole genome shotgun (WGS) entry which is preliminary data.</text>
</comment>
<evidence type="ECO:0008006" key="4">
    <source>
        <dbReference type="Google" id="ProtNLM"/>
    </source>
</evidence>
<evidence type="ECO:0000256" key="1">
    <source>
        <dbReference type="SAM" id="MobiDB-lite"/>
    </source>
</evidence>
<dbReference type="Proteomes" id="UP001501490">
    <property type="component" value="Unassembled WGS sequence"/>
</dbReference>
<feature type="region of interest" description="Disordered" evidence="1">
    <location>
        <begin position="36"/>
        <end position="82"/>
    </location>
</feature>
<gene>
    <name evidence="2" type="ORF">GCM10022236_34530</name>
</gene>
<accession>A0ABP7ACR4</accession>